<evidence type="ECO:0000259" key="3">
    <source>
        <dbReference type="SMART" id="SM01027"/>
    </source>
</evidence>
<dbReference type="Gene3D" id="3.40.50.10890">
    <property type="match status" value="1"/>
</dbReference>
<comment type="caution">
    <text evidence="4">The sequence shown here is derived from an EMBL/GenBank/DDBJ whole genome shotgun (WGS) entry which is preliminary data.</text>
</comment>
<dbReference type="Pfam" id="PF12706">
    <property type="entry name" value="Lactamase_B_2"/>
    <property type="match status" value="1"/>
</dbReference>
<dbReference type="Pfam" id="PF07521">
    <property type="entry name" value="RMMBL"/>
    <property type="match status" value="1"/>
</dbReference>
<reference evidence="4 5" key="1">
    <citation type="submission" date="2016-10" db="EMBL/GenBank/DDBJ databases">
        <authorList>
            <person name="Varghese N."/>
            <person name="Submissions S."/>
        </authorList>
    </citation>
    <scope>NUCLEOTIDE SEQUENCE [LARGE SCALE GENOMIC DNA]</scope>
    <source>
        <strain evidence="4 5">PL 12/M</strain>
    </source>
</reference>
<dbReference type="InterPro" id="IPR022712">
    <property type="entry name" value="Beta_Casp"/>
</dbReference>
<accession>A0A7Z7AUK0</accession>
<feature type="domain" description="Metallo-beta-lactamase" evidence="2">
    <location>
        <begin position="13"/>
        <end position="218"/>
    </location>
</feature>
<dbReference type="AlphaFoldDB" id="A0A7Z7AUK0"/>
<dbReference type="Proteomes" id="UP000199259">
    <property type="component" value="Unassembled WGS sequence"/>
</dbReference>
<dbReference type="EMBL" id="FNCA01000001">
    <property type="protein sequence ID" value="SDF33647.1"/>
    <property type="molecule type" value="Genomic_DNA"/>
</dbReference>
<dbReference type="GO" id="GO:0004521">
    <property type="term" value="F:RNA endonuclease activity"/>
    <property type="evidence" value="ECO:0007669"/>
    <property type="project" value="TreeGrafter"/>
</dbReference>
<name>A0A7Z7AUK0_9EURY</name>
<feature type="domain" description="Beta-Casp" evidence="3">
    <location>
        <begin position="223"/>
        <end position="330"/>
    </location>
</feature>
<dbReference type="InterPro" id="IPR050698">
    <property type="entry name" value="MBL"/>
</dbReference>
<dbReference type="CDD" id="cd16295">
    <property type="entry name" value="TTHA0252-CPSF-like_MBL-fold"/>
    <property type="match status" value="1"/>
</dbReference>
<dbReference type="SUPFAM" id="SSF56281">
    <property type="entry name" value="Metallo-hydrolase/oxidoreductase"/>
    <property type="match status" value="1"/>
</dbReference>
<protein>
    <submittedName>
        <fullName evidence="4">Putative mRNA 3-end processing factor</fullName>
    </submittedName>
</protein>
<keyword evidence="5" id="KW-1185">Reference proteome</keyword>
<evidence type="ECO:0000313" key="5">
    <source>
        <dbReference type="Proteomes" id="UP000199259"/>
    </source>
</evidence>
<evidence type="ECO:0000313" key="4">
    <source>
        <dbReference type="EMBL" id="SDF33647.1"/>
    </source>
</evidence>
<dbReference type="PANTHER" id="PTHR11203">
    <property type="entry name" value="CLEAVAGE AND POLYADENYLATION SPECIFICITY FACTOR FAMILY MEMBER"/>
    <property type="match status" value="1"/>
</dbReference>
<gene>
    <name evidence="4" type="ORF">SAMN04488589_0388</name>
</gene>
<dbReference type="InterPro" id="IPR001279">
    <property type="entry name" value="Metallo-B-lactamas"/>
</dbReference>
<sequence>MELEFKGACREVGRSAVLVDEKIMMDYGVSPGELVKYPVNGSRPQAVLVSHAHIDHSGAVPNLMDLEPDVFMTPPTFDLSYMLAQDTLRIAEREGEMPAYDSIELTKFAHKTRQVDTGMPFHTHGYDVELFDAGHIPGASSIFLKDKEGKSLYYTGDINTADTRLVSGAVEFPDTDVLITESTYFGDEHPPRREVEKQFIDSVMDTLDIGGTVIVPAFAIGRTQEILMLLDAHGIRAYVDGMGVHAYKIMSKHMDYIRNPTHLKKAFDNATTVSGRKRDSVHLESSVIVTTAGMLNGGPVLHYINKKYKDPKSKIILTGYQVEGTNGRMAMDTGIIDNDGVIQHLKPKIEQYDFSAHSGDKELKEMVKDFCDRGTEHVFTMHGDNCEGFADWISEEVGVKAYAPELGERFTV</sequence>
<dbReference type="InterPro" id="IPR011108">
    <property type="entry name" value="RMMBL"/>
</dbReference>
<dbReference type="OrthoDB" id="40950at2157"/>
<dbReference type="Pfam" id="PF10996">
    <property type="entry name" value="Beta-Casp"/>
    <property type="match status" value="1"/>
</dbReference>
<dbReference type="Gene3D" id="3.60.15.10">
    <property type="entry name" value="Ribonuclease Z/Hydroxyacylglutathione hydrolase-like"/>
    <property type="match status" value="1"/>
</dbReference>
<dbReference type="SMART" id="SM01027">
    <property type="entry name" value="Beta-Casp"/>
    <property type="match status" value="1"/>
</dbReference>
<organism evidence="4 5">
    <name type="scientific">Methanolobus vulcani</name>
    <dbReference type="NCBI Taxonomy" id="38026"/>
    <lineage>
        <taxon>Archaea</taxon>
        <taxon>Methanobacteriati</taxon>
        <taxon>Methanobacteriota</taxon>
        <taxon>Stenosarchaea group</taxon>
        <taxon>Methanomicrobia</taxon>
        <taxon>Methanosarcinales</taxon>
        <taxon>Methanosarcinaceae</taxon>
        <taxon>Methanolobus</taxon>
    </lineage>
</organism>
<evidence type="ECO:0000259" key="2">
    <source>
        <dbReference type="SMART" id="SM00849"/>
    </source>
</evidence>
<proteinExistence type="predicted"/>
<dbReference type="InterPro" id="IPR036866">
    <property type="entry name" value="RibonucZ/Hydroxyglut_hydro"/>
</dbReference>
<dbReference type="GO" id="GO:0016787">
    <property type="term" value="F:hydrolase activity"/>
    <property type="evidence" value="ECO:0007669"/>
    <property type="project" value="UniProtKB-KW"/>
</dbReference>
<dbReference type="PANTHER" id="PTHR11203:SF52">
    <property type="entry name" value="MRNA 3-END PROCESSING FACTOR"/>
    <property type="match status" value="1"/>
</dbReference>
<dbReference type="SMART" id="SM00849">
    <property type="entry name" value="Lactamase_B"/>
    <property type="match status" value="1"/>
</dbReference>
<keyword evidence="1" id="KW-0378">Hydrolase</keyword>
<dbReference type="RefSeq" id="WP_091708201.1">
    <property type="nucleotide sequence ID" value="NZ_FNCA01000001.1"/>
</dbReference>
<evidence type="ECO:0000256" key="1">
    <source>
        <dbReference type="ARBA" id="ARBA00022801"/>
    </source>
</evidence>